<dbReference type="PROSITE" id="PS50075">
    <property type="entry name" value="CARRIER"/>
    <property type="match status" value="1"/>
</dbReference>
<dbReference type="InterPro" id="IPR020845">
    <property type="entry name" value="AMP-binding_CS"/>
</dbReference>
<dbReference type="Gene3D" id="3.30.559.10">
    <property type="entry name" value="Chloramphenicol acetyltransferase-like domain"/>
    <property type="match status" value="2"/>
</dbReference>
<evidence type="ECO:0000256" key="5">
    <source>
        <dbReference type="ARBA" id="ARBA00022737"/>
    </source>
</evidence>
<dbReference type="SUPFAM" id="SSF52777">
    <property type="entry name" value="CoA-dependent acyltransferases"/>
    <property type="match status" value="4"/>
</dbReference>
<protein>
    <submittedName>
        <fullName evidence="8">Non-ribosomal peptide synthase protein (TIGR01720 family)/amino acid adenylation domain-containing protein</fullName>
    </submittedName>
</protein>
<dbReference type="GO" id="GO:0003824">
    <property type="term" value="F:catalytic activity"/>
    <property type="evidence" value="ECO:0007669"/>
    <property type="project" value="InterPro"/>
</dbReference>
<dbReference type="OrthoDB" id="9765680at2"/>
<organism evidence="8 9">
    <name type="scientific">Hazenella coriacea</name>
    <dbReference type="NCBI Taxonomy" id="1179467"/>
    <lineage>
        <taxon>Bacteria</taxon>
        <taxon>Bacillati</taxon>
        <taxon>Bacillota</taxon>
        <taxon>Bacilli</taxon>
        <taxon>Bacillales</taxon>
        <taxon>Thermoactinomycetaceae</taxon>
        <taxon>Hazenella</taxon>
    </lineage>
</organism>
<dbReference type="InterPro" id="IPR025110">
    <property type="entry name" value="AMP-bd_C"/>
</dbReference>
<dbReference type="Gene3D" id="3.30.559.30">
    <property type="entry name" value="Nonribosomal peptide synthetase, condensation domain"/>
    <property type="match status" value="2"/>
</dbReference>
<comment type="caution">
    <text evidence="8">The sequence shown here is derived from an EMBL/GenBank/DDBJ whole genome shotgun (WGS) entry which is preliminary data.</text>
</comment>
<evidence type="ECO:0000313" key="9">
    <source>
        <dbReference type="Proteomes" id="UP000294937"/>
    </source>
</evidence>
<dbReference type="EMBL" id="SMAG01000001">
    <property type="protein sequence ID" value="TCS97013.1"/>
    <property type="molecule type" value="Genomic_DNA"/>
</dbReference>
<keyword evidence="4" id="KW-0597">Phosphoprotein</keyword>
<dbReference type="Pfam" id="PF00550">
    <property type="entry name" value="PP-binding"/>
    <property type="match status" value="1"/>
</dbReference>
<sequence>MNRAQDLNHREKFPLSHPQKRIWYMEKINPDQPFHNVGGTVRIKGEVNFNFLEQAINQFVKENEGFRHRLVESNGEVQQYVEEYQKLHLRFFDFSSQENSDEAFKNWVQEEATQPFQIYNHALFHFALFKINDHDSGYFVKAHHLIADGWSMNILTEQICNSYVKLLKGERLTVQDHEPYTYYLTQEQKYLKSRRFLKNKQFWNEKFETIPEIIREAGLECAEGIRKTYHLSSDQSERIKSFVANQESSEFAFFVALYLMYLNKLTGKDDIVIGLPLYNRSGKKEKNIVGMFTSTMPFRFQIDGEMSGQQLIKEVNSELIRCYYHQKYPYDLLAQDLKLQERENGQLLNTCINYYNTNLVNEVDGTPIENKEFYNGKQLYSLQLIIREWSSSNEMDLDFDYKIQDYTDEQIEQMYHCLLHLTNQLIANPDQELDQFTLLPDDEWNKLIYEFNVTDQDYPKEKTIYQLFEEQVAKTPEHIALCLDDKKLTYRELNERSNQLARFLLKRNLKKGSIVGLCTTHSLETIIGILGILKAGSAYLPIDPNYPPERIKYILKDASISTLLINSPVSNHTELSYFKGDIIQLDSTDIYTEDTSNLGALNGSSDLAYVIYTSGSTGLPKGTMIEHQGLVNYTCWAKQVYMGSSKNEVFPFYSSLAFDLTVTSIFTPLISGNQMRIYPEDEDEYVLYKIFREGKASIIKLTPSHLSLLKEIDLETCSIKKMIVGGEQLKVSLAKDIVDRFAGEITIYNEYGPTETVVGCMIHPYDVGKDTGIYVPIGVPVQNTNIYLLNKDLNPVPLGEVGEIYISGDGVARGYLNKPDLTQERFMEDPFRKKTPMYKTGDLARFIDGTKIEYLGRADDQVKIRGYRIELGEIEKSLLLYPSIKEAIVVDQEDQNGSPYLCAYYTGKDTISSSELRSFLAKNLPAYMIPTHFFQLHRIPLTINGKVDRGQLPAPEMIRNDIHVDEVRNNKEEVLLQVTRDLLNVKVNLEDNFYHLGGDSIKAIQLSSNLVNQGFKIRVKDILAHPVIKDMTLYVEEVSRGSSENNRPCEGTIKSLPSTSWFFSRNLPNVHHYTQSLLLNLKKDVDISLIETALYMLVSHHDSFRLNYNDKTDTLYFNAENLTKKVEMETFDLSDVSASEQQSQIAKMGEMLKSSFDIRNDVLIKACLFHLRDHSFKLLLTAHHLAVDGVSWRIILEDLNHIYEQLHKSENVSLLPKTNSIQDWAHELEQFSQRIDEKDRQYWKHVYEHRMESLNDFDLGTDEMEHCESFVQTLTEEQTEQLLLKANDAYRTKPDELMIIALALLMKDYTQKDDIVIEVEGHGREEITEYIDVSRTVGWFTSLYPIQLTVQNVDLSMQIKLLKDQLRRIPNKGLCHGVLKYISGELPSNPQKLVRFNYLGDFNTTFSNGIFEFAEEYSGQEMSDQNEMDCLLDLVAYSVNQKLKITISYSRNKFKRETIEQFAHAYIKQLQSLINHCCDKEITEFTPTDFETTNLSMEDLDQIFND</sequence>
<dbReference type="Proteomes" id="UP000294937">
    <property type="component" value="Unassembled WGS sequence"/>
</dbReference>
<dbReference type="SUPFAM" id="SSF56801">
    <property type="entry name" value="Acetyl-CoA synthetase-like"/>
    <property type="match status" value="1"/>
</dbReference>
<dbReference type="InterPro" id="IPR006162">
    <property type="entry name" value="Ppantetheine_attach_site"/>
</dbReference>
<dbReference type="CDD" id="cd19534">
    <property type="entry name" value="E_NRPS"/>
    <property type="match status" value="1"/>
</dbReference>
<dbReference type="PROSITE" id="PS00012">
    <property type="entry name" value="PHOSPHOPANTETHEINE"/>
    <property type="match status" value="1"/>
</dbReference>
<keyword evidence="9" id="KW-1185">Reference proteome</keyword>
<dbReference type="SUPFAM" id="SSF47336">
    <property type="entry name" value="ACP-like"/>
    <property type="match status" value="1"/>
</dbReference>
<evidence type="ECO:0000256" key="4">
    <source>
        <dbReference type="ARBA" id="ARBA00022553"/>
    </source>
</evidence>
<dbReference type="Pfam" id="PF13193">
    <property type="entry name" value="AMP-binding_C"/>
    <property type="match status" value="1"/>
</dbReference>
<evidence type="ECO:0000313" key="8">
    <source>
        <dbReference type="EMBL" id="TCS97013.1"/>
    </source>
</evidence>
<dbReference type="InterPro" id="IPR001242">
    <property type="entry name" value="Condensation_dom"/>
</dbReference>
<reference evidence="8 9" key="1">
    <citation type="submission" date="2019-03" db="EMBL/GenBank/DDBJ databases">
        <title>Genomic Encyclopedia of Type Strains, Phase IV (KMG-IV): sequencing the most valuable type-strain genomes for metagenomic binning, comparative biology and taxonomic classification.</title>
        <authorList>
            <person name="Goeker M."/>
        </authorList>
    </citation>
    <scope>NUCLEOTIDE SEQUENCE [LARGE SCALE GENOMIC DNA]</scope>
    <source>
        <strain evidence="8 9">DSM 45707</strain>
    </source>
</reference>
<dbReference type="NCBIfam" id="TIGR01733">
    <property type="entry name" value="AA-adenyl-dom"/>
    <property type="match status" value="1"/>
</dbReference>
<gene>
    <name evidence="8" type="ORF">EDD58_101660</name>
</gene>
<dbReference type="Gene3D" id="1.10.1200.10">
    <property type="entry name" value="ACP-like"/>
    <property type="match status" value="1"/>
</dbReference>
<dbReference type="GO" id="GO:0031177">
    <property type="term" value="F:phosphopantetheine binding"/>
    <property type="evidence" value="ECO:0007669"/>
    <property type="project" value="TreeGrafter"/>
</dbReference>
<evidence type="ECO:0000259" key="7">
    <source>
        <dbReference type="PROSITE" id="PS50075"/>
    </source>
</evidence>
<dbReference type="NCBIfam" id="TIGR01720">
    <property type="entry name" value="NRPS-para261"/>
    <property type="match status" value="1"/>
</dbReference>
<dbReference type="FunFam" id="3.30.300.30:FF:000010">
    <property type="entry name" value="Enterobactin synthetase component F"/>
    <property type="match status" value="1"/>
</dbReference>
<feature type="domain" description="Carrier" evidence="7">
    <location>
        <begin position="966"/>
        <end position="1039"/>
    </location>
</feature>
<dbReference type="Pfam" id="PF00668">
    <property type="entry name" value="Condensation"/>
    <property type="match status" value="2"/>
</dbReference>
<dbReference type="FunFam" id="3.40.50.980:FF:000001">
    <property type="entry name" value="Non-ribosomal peptide synthetase"/>
    <property type="match status" value="1"/>
</dbReference>
<keyword evidence="6" id="KW-0045">Antibiotic biosynthesis</keyword>
<dbReference type="InterPro" id="IPR010071">
    <property type="entry name" value="AA_adenyl_dom"/>
</dbReference>
<dbReference type="GO" id="GO:0005737">
    <property type="term" value="C:cytoplasm"/>
    <property type="evidence" value="ECO:0007669"/>
    <property type="project" value="TreeGrafter"/>
</dbReference>
<dbReference type="InterPro" id="IPR009081">
    <property type="entry name" value="PP-bd_ACP"/>
</dbReference>
<proteinExistence type="inferred from homology"/>
<name>A0A4R3LAW8_9BACL</name>
<dbReference type="GO" id="GO:0043041">
    <property type="term" value="P:amino acid activation for nonribosomal peptide biosynthetic process"/>
    <property type="evidence" value="ECO:0007669"/>
    <property type="project" value="TreeGrafter"/>
</dbReference>
<dbReference type="Gene3D" id="2.30.38.10">
    <property type="entry name" value="Luciferase, Domain 3"/>
    <property type="match status" value="1"/>
</dbReference>
<accession>A0A4R3LAW8</accession>
<evidence type="ECO:0000256" key="3">
    <source>
        <dbReference type="ARBA" id="ARBA00022450"/>
    </source>
</evidence>
<keyword evidence="5" id="KW-0677">Repeat</keyword>
<dbReference type="Gene3D" id="3.30.300.30">
    <property type="match status" value="1"/>
</dbReference>
<comment type="similarity">
    <text evidence="2">Belongs to the ATP-dependent AMP-binding enzyme family.</text>
</comment>
<dbReference type="Gene3D" id="3.40.50.980">
    <property type="match status" value="2"/>
</dbReference>
<dbReference type="PANTHER" id="PTHR45527">
    <property type="entry name" value="NONRIBOSOMAL PEPTIDE SYNTHETASE"/>
    <property type="match status" value="1"/>
</dbReference>
<evidence type="ECO:0000256" key="2">
    <source>
        <dbReference type="ARBA" id="ARBA00006432"/>
    </source>
</evidence>
<dbReference type="InterPro" id="IPR023213">
    <property type="entry name" value="CAT-like_dom_sf"/>
</dbReference>
<dbReference type="GO" id="GO:0017000">
    <property type="term" value="P:antibiotic biosynthetic process"/>
    <property type="evidence" value="ECO:0007669"/>
    <property type="project" value="UniProtKB-KW"/>
</dbReference>
<dbReference type="GO" id="GO:0008610">
    <property type="term" value="P:lipid biosynthetic process"/>
    <property type="evidence" value="ECO:0007669"/>
    <property type="project" value="UniProtKB-ARBA"/>
</dbReference>
<dbReference type="Pfam" id="PF00501">
    <property type="entry name" value="AMP-binding"/>
    <property type="match status" value="1"/>
</dbReference>
<comment type="cofactor">
    <cofactor evidence="1">
        <name>pantetheine 4'-phosphate</name>
        <dbReference type="ChEBI" id="CHEBI:47942"/>
    </cofactor>
</comment>
<dbReference type="PANTHER" id="PTHR45527:SF1">
    <property type="entry name" value="FATTY ACID SYNTHASE"/>
    <property type="match status" value="1"/>
</dbReference>
<dbReference type="RefSeq" id="WP_131923375.1">
    <property type="nucleotide sequence ID" value="NZ_SMAG01000001.1"/>
</dbReference>
<keyword evidence="3" id="KW-0596">Phosphopantetheine</keyword>
<dbReference type="InterPro" id="IPR036736">
    <property type="entry name" value="ACP-like_sf"/>
</dbReference>
<dbReference type="InterPro" id="IPR010060">
    <property type="entry name" value="NRPS_synth"/>
</dbReference>
<dbReference type="InterPro" id="IPR000873">
    <property type="entry name" value="AMP-dep_synth/lig_dom"/>
</dbReference>
<dbReference type="GO" id="GO:0044550">
    <property type="term" value="P:secondary metabolite biosynthetic process"/>
    <property type="evidence" value="ECO:0007669"/>
    <property type="project" value="TreeGrafter"/>
</dbReference>
<dbReference type="InterPro" id="IPR045851">
    <property type="entry name" value="AMP-bd_C_sf"/>
</dbReference>
<evidence type="ECO:0000256" key="6">
    <source>
        <dbReference type="ARBA" id="ARBA00023194"/>
    </source>
</evidence>
<evidence type="ECO:0000256" key="1">
    <source>
        <dbReference type="ARBA" id="ARBA00001957"/>
    </source>
</evidence>
<dbReference type="PROSITE" id="PS00455">
    <property type="entry name" value="AMP_BINDING"/>
    <property type="match status" value="1"/>
</dbReference>